<dbReference type="PANTHER" id="PTHR39957">
    <property type="entry name" value="AT09846P1-RELATED"/>
    <property type="match status" value="1"/>
</dbReference>
<keyword evidence="2" id="KW-1185">Reference proteome</keyword>
<gene>
    <name evidence="1" type="ORF">RN001_001688</name>
</gene>
<name>A0AAN7PG93_9COLE</name>
<protein>
    <submittedName>
        <fullName evidence="1">Uncharacterized protein</fullName>
    </submittedName>
</protein>
<accession>A0AAN7PG93</accession>
<comment type="caution">
    <text evidence="1">The sequence shown here is derived from an EMBL/GenBank/DDBJ whole genome shotgun (WGS) entry which is preliminary data.</text>
</comment>
<proteinExistence type="predicted"/>
<dbReference type="AlphaFoldDB" id="A0AAN7PG93"/>
<dbReference type="EMBL" id="JARPUR010000001">
    <property type="protein sequence ID" value="KAK4885417.1"/>
    <property type="molecule type" value="Genomic_DNA"/>
</dbReference>
<dbReference type="InterPro" id="IPR053308">
    <property type="entry name" value="Vago-like"/>
</dbReference>
<evidence type="ECO:0000313" key="2">
    <source>
        <dbReference type="Proteomes" id="UP001353858"/>
    </source>
</evidence>
<evidence type="ECO:0000313" key="1">
    <source>
        <dbReference type="EMBL" id="KAK4885417.1"/>
    </source>
</evidence>
<dbReference type="PANTHER" id="PTHR39957:SF1">
    <property type="entry name" value="AT09846P1-RELATED"/>
    <property type="match status" value="1"/>
</dbReference>
<reference evidence="2" key="1">
    <citation type="submission" date="2023-01" db="EMBL/GenBank/DDBJ databases">
        <title>Key to firefly adult light organ development and bioluminescence: homeobox transcription factors regulate luciferase expression and transportation to peroxisome.</title>
        <authorList>
            <person name="Fu X."/>
        </authorList>
    </citation>
    <scope>NUCLEOTIDE SEQUENCE [LARGE SCALE GENOMIC DNA]</scope>
</reference>
<dbReference type="Proteomes" id="UP001353858">
    <property type="component" value="Unassembled WGS sequence"/>
</dbReference>
<sequence length="243" mass="27246">MKYELTGIKKQMSSLEITVLKVIKSQFSSTKPVAYETEKKILNLLSIKSINDFEVLEELMQQLSHQDAPCDSKVTTFWIDLLLLTWPTYENSNHSVPHRGHCFSLIPGVGAMNKGEYKTLSHICIMAMCDDDREGTIYYHGCDTRILPSTLILVLNISIELYAWTAIEQTDNSQSHKGYCFSKVGKIGAMEKGEIKMKPGECIKVECKGGGLIVHSGCDPVHKNCLNKPNLITFYPECCGKNC</sequence>
<organism evidence="1 2">
    <name type="scientific">Aquatica leii</name>
    <dbReference type="NCBI Taxonomy" id="1421715"/>
    <lineage>
        <taxon>Eukaryota</taxon>
        <taxon>Metazoa</taxon>
        <taxon>Ecdysozoa</taxon>
        <taxon>Arthropoda</taxon>
        <taxon>Hexapoda</taxon>
        <taxon>Insecta</taxon>
        <taxon>Pterygota</taxon>
        <taxon>Neoptera</taxon>
        <taxon>Endopterygota</taxon>
        <taxon>Coleoptera</taxon>
        <taxon>Polyphaga</taxon>
        <taxon>Elateriformia</taxon>
        <taxon>Elateroidea</taxon>
        <taxon>Lampyridae</taxon>
        <taxon>Luciolinae</taxon>
        <taxon>Aquatica</taxon>
    </lineage>
</organism>